<dbReference type="EMBL" id="AM472953">
    <property type="protein sequence ID" value="CAN81532.1"/>
    <property type="molecule type" value="Genomic_DNA"/>
</dbReference>
<dbReference type="InterPro" id="IPR001584">
    <property type="entry name" value="Integrase_cat-core"/>
</dbReference>
<dbReference type="InterPro" id="IPR043502">
    <property type="entry name" value="DNA/RNA_pol_sf"/>
</dbReference>
<dbReference type="InterPro" id="IPR012337">
    <property type="entry name" value="RNaseH-like_sf"/>
</dbReference>
<dbReference type="PANTHER" id="PTHR48475:SF1">
    <property type="entry name" value="RNASE H TYPE-1 DOMAIN-CONTAINING PROTEIN"/>
    <property type="match status" value="1"/>
</dbReference>
<accession>A5BVR9</accession>
<dbReference type="InterPro" id="IPR036397">
    <property type="entry name" value="RNaseH_sf"/>
</dbReference>
<proteinExistence type="predicted"/>
<organism evidence="2">
    <name type="scientific">Vitis vinifera</name>
    <name type="common">Grape</name>
    <dbReference type="NCBI Taxonomy" id="29760"/>
    <lineage>
        <taxon>Eukaryota</taxon>
        <taxon>Viridiplantae</taxon>
        <taxon>Streptophyta</taxon>
        <taxon>Embryophyta</taxon>
        <taxon>Tracheophyta</taxon>
        <taxon>Spermatophyta</taxon>
        <taxon>Magnoliopsida</taxon>
        <taxon>eudicotyledons</taxon>
        <taxon>Gunneridae</taxon>
        <taxon>Pentapetalae</taxon>
        <taxon>rosids</taxon>
        <taxon>Vitales</taxon>
        <taxon>Vitaceae</taxon>
        <taxon>Viteae</taxon>
        <taxon>Vitis</taxon>
    </lineage>
</organism>
<dbReference type="GO" id="GO:0003676">
    <property type="term" value="F:nucleic acid binding"/>
    <property type="evidence" value="ECO:0007669"/>
    <property type="project" value="InterPro"/>
</dbReference>
<dbReference type="SUPFAM" id="SSF56672">
    <property type="entry name" value="DNA/RNA polymerases"/>
    <property type="match status" value="1"/>
</dbReference>
<evidence type="ECO:0000313" key="2">
    <source>
        <dbReference type="EMBL" id="CAN81532.1"/>
    </source>
</evidence>
<protein>
    <recommendedName>
        <fullName evidence="1">Integrase catalytic domain-containing protein</fullName>
    </recommendedName>
</protein>
<gene>
    <name evidence="2" type="ORF">VITISV_010600</name>
</gene>
<dbReference type="SUPFAM" id="SSF53098">
    <property type="entry name" value="Ribonuclease H-like"/>
    <property type="match status" value="1"/>
</dbReference>
<dbReference type="PROSITE" id="PS50994">
    <property type="entry name" value="INTEGRASE"/>
    <property type="match status" value="1"/>
</dbReference>
<dbReference type="PANTHER" id="PTHR48475">
    <property type="entry name" value="RIBONUCLEASE H"/>
    <property type="match status" value="1"/>
</dbReference>
<name>A5BVR9_VITVI</name>
<dbReference type="Gene3D" id="3.30.70.270">
    <property type="match status" value="1"/>
</dbReference>
<reference evidence="2" key="1">
    <citation type="journal article" date="2007" name="PLoS ONE">
        <title>The first genome sequence of an elite grapevine cultivar (Pinot noir Vitis vinifera L.): coping with a highly heterozygous genome.</title>
        <authorList>
            <person name="Velasco R."/>
            <person name="Zharkikh A."/>
            <person name="Troggio M."/>
            <person name="Cartwright D.A."/>
            <person name="Cestaro A."/>
            <person name="Pruss D."/>
            <person name="Pindo M."/>
            <person name="FitzGerald L.M."/>
            <person name="Vezzulli S."/>
            <person name="Reid J."/>
            <person name="Malacarne G."/>
            <person name="Iliev D."/>
            <person name="Coppola G."/>
            <person name="Wardell B."/>
            <person name="Micheletti D."/>
            <person name="Macalma T."/>
            <person name="Facci M."/>
            <person name="Mitchell J.T."/>
            <person name="Perazzolli M."/>
            <person name="Eldredge G."/>
            <person name="Gatto P."/>
            <person name="Oyzerski R."/>
            <person name="Moretto M."/>
            <person name="Gutin N."/>
            <person name="Stefanini M."/>
            <person name="Chen Y."/>
            <person name="Segala C."/>
            <person name="Davenport C."/>
            <person name="Dematte L."/>
            <person name="Mraz A."/>
            <person name="Battilana J."/>
            <person name="Stormo K."/>
            <person name="Costa F."/>
            <person name="Tao Q."/>
            <person name="Si-Ammour A."/>
            <person name="Harkins T."/>
            <person name="Lackey A."/>
            <person name="Perbost C."/>
            <person name="Taillon B."/>
            <person name="Stella A."/>
            <person name="Solovyev V."/>
            <person name="Fawcett J.A."/>
            <person name="Sterck L."/>
            <person name="Vandepoele K."/>
            <person name="Grando S.M."/>
            <person name="Toppo S."/>
            <person name="Moser C."/>
            <person name="Lanchbury J."/>
            <person name="Bogden R."/>
            <person name="Skolnick M."/>
            <person name="Sgaramella V."/>
            <person name="Bhatnagar S.K."/>
            <person name="Fontana P."/>
            <person name="Gutin A."/>
            <person name="Van de Peer Y."/>
            <person name="Salamini F."/>
            <person name="Viola R."/>
        </authorList>
    </citation>
    <scope>NUCLEOTIDE SEQUENCE</scope>
</reference>
<dbReference type="Gene3D" id="3.30.420.10">
    <property type="entry name" value="Ribonuclease H-like superfamily/Ribonuclease H"/>
    <property type="match status" value="1"/>
</dbReference>
<dbReference type="AlphaFoldDB" id="A5BVR9"/>
<feature type="domain" description="Integrase catalytic" evidence="1">
    <location>
        <begin position="296"/>
        <end position="416"/>
    </location>
</feature>
<dbReference type="InterPro" id="IPR043128">
    <property type="entry name" value="Rev_trsase/Diguanyl_cyclase"/>
</dbReference>
<dbReference type="GO" id="GO:0015074">
    <property type="term" value="P:DNA integration"/>
    <property type="evidence" value="ECO:0007669"/>
    <property type="project" value="InterPro"/>
</dbReference>
<sequence length="416" mass="46722">MDGDDSITNVATPDFISIEGASGPVDPPLSFHSISGFITRYDVLSNGNNNDMSIFEVMPFGLKNAGATYQRAATNLFHDMMHKDVERLCLALVWATRILKHYVIEYSIRLVSRLDPLRYLFDRLVLTKFDIQYVTQKSVKDSIVADHLASLLVSDDTQNDDDFPNEQFVSVASIAGWCLDFDGVVNQSRFGIGILLISPQTVGDPYGFQLGYTTDLGFDELRNIHLPRAENQFVDALATLASMIEIPTGMTMQPLLIETIFALAYFCLIGNIEDQRCPECQMHRDLIHVPPSKLHALTSPWTFLVWGVDVIGKVSLKSSSGHEYILVAIDYFTKWVEVASYASLTAAKVAKFIRSHIICQYGIPHGLILDREVHFRGEVDTLVQEYGIQHHRSFAYRPQTNGAVEATNKNIKRILR</sequence>
<evidence type="ECO:0000259" key="1">
    <source>
        <dbReference type="PROSITE" id="PS50994"/>
    </source>
</evidence>